<accession>A0A2G9FXN5</accession>
<dbReference type="EMBL" id="NKXS01009080">
    <property type="protein sequence ID" value="PIM97825.1"/>
    <property type="molecule type" value="Genomic_DNA"/>
</dbReference>
<gene>
    <name evidence="1" type="ORF">CDL12_29700</name>
</gene>
<dbReference type="AlphaFoldDB" id="A0A2G9FXN5"/>
<organism evidence="1 2">
    <name type="scientific">Handroanthus impetiginosus</name>
    <dbReference type="NCBI Taxonomy" id="429701"/>
    <lineage>
        <taxon>Eukaryota</taxon>
        <taxon>Viridiplantae</taxon>
        <taxon>Streptophyta</taxon>
        <taxon>Embryophyta</taxon>
        <taxon>Tracheophyta</taxon>
        <taxon>Spermatophyta</taxon>
        <taxon>Magnoliopsida</taxon>
        <taxon>eudicotyledons</taxon>
        <taxon>Gunneridae</taxon>
        <taxon>Pentapetalae</taxon>
        <taxon>asterids</taxon>
        <taxon>lamiids</taxon>
        <taxon>Lamiales</taxon>
        <taxon>Bignoniaceae</taxon>
        <taxon>Crescentiina</taxon>
        <taxon>Tabebuia alliance</taxon>
        <taxon>Handroanthus</taxon>
    </lineage>
</organism>
<protein>
    <recommendedName>
        <fullName evidence="3">RNase H type-1 domain-containing protein</fullName>
    </recommendedName>
</protein>
<proteinExistence type="predicted"/>
<dbReference type="OrthoDB" id="945394at2759"/>
<dbReference type="Proteomes" id="UP000231279">
    <property type="component" value="Unassembled WGS sequence"/>
</dbReference>
<evidence type="ECO:0008006" key="3">
    <source>
        <dbReference type="Google" id="ProtNLM"/>
    </source>
</evidence>
<sequence>MVNRDSQGRTIWLEAKTEYCNISPSDVEAKVALFVIKTALEQNWNIVCFEGDHLKVINALCIDGDDLSLFGVIIDEQKTRLKSLEMSLSLLSRGKATSLQTS</sequence>
<name>A0A2G9FXN5_9LAMI</name>
<evidence type="ECO:0000313" key="2">
    <source>
        <dbReference type="Proteomes" id="UP000231279"/>
    </source>
</evidence>
<keyword evidence="2" id="KW-1185">Reference proteome</keyword>
<reference evidence="2" key="1">
    <citation type="journal article" date="2018" name="Gigascience">
        <title>Genome assembly of the Pink Ipe (Handroanthus impetiginosus, Bignoniaceae), a highly valued, ecologically keystone Neotropical timber forest tree.</title>
        <authorList>
            <person name="Silva-Junior O.B."/>
            <person name="Grattapaglia D."/>
            <person name="Novaes E."/>
            <person name="Collevatti R.G."/>
        </authorList>
    </citation>
    <scope>NUCLEOTIDE SEQUENCE [LARGE SCALE GENOMIC DNA]</scope>
    <source>
        <strain evidence="2">cv. UFG-1</strain>
    </source>
</reference>
<comment type="caution">
    <text evidence="1">The sequence shown here is derived from an EMBL/GenBank/DDBJ whole genome shotgun (WGS) entry which is preliminary data.</text>
</comment>
<evidence type="ECO:0000313" key="1">
    <source>
        <dbReference type="EMBL" id="PIM97825.1"/>
    </source>
</evidence>